<organism evidence="4 5">
    <name type="scientific">Neoroseomonas terrae</name>
    <dbReference type="NCBI Taxonomy" id="424799"/>
    <lineage>
        <taxon>Bacteria</taxon>
        <taxon>Pseudomonadati</taxon>
        <taxon>Pseudomonadota</taxon>
        <taxon>Alphaproteobacteria</taxon>
        <taxon>Acetobacterales</taxon>
        <taxon>Acetobacteraceae</taxon>
        <taxon>Neoroseomonas</taxon>
    </lineage>
</organism>
<evidence type="ECO:0000313" key="4">
    <source>
        <dbReference type="EMBL" id="MBR0652849.1"/>
    </source>
</evidence>
<evidence type="ECO:0000313" key="5">
    <source>
        <dbReference type="Proteomes" id="UP000698752"/>
    </source>
</evidence>
<dbReference type="InterPro" id="IPR010930">
    <property type="entry name" value="Flg_bb/hook_C_dom"/>
</dbReference>
<dbReference type="EMBL" id="JAAEDI010000035">
    <property type="protein sequence ID" value="MBR0652849.1"/>
    <property type="molecule type" value="Genomic_DNA"/>
</dbReference>
<accession>A0ABS5EP79</accession>
<gene>
    <name evidence="4" type="ORF">GXW78_24545</name>
</gene>
<evidence type="ECO:0000259" key="3">
    <source>
        <dbReference type="Pfam" id="PF06429"/>
    </source>
</evidence>
<evidence type="ECO:0000256" key="2">
    <source>
        <dbReference type="SAM" id="MobiDB-lite"/>
    </source>
</evidence>
<feature type="domain" description="Flagellar basal-body/hook protein C-terminal" evidence="3">
    <location>
        <begin position="59"/>
        <end position="93"/>
    </location>
</feature>
<proteinExistence type="inferred from homology"/>
<dbReference type="Proteomes" id="UP000698752">
    <property type="component" value="Unassembled WGS sequence"/>
</dbReference>
<name>A0ABS5EP79_9PROT</name>
<feature type="region of interest" description="Disordered" evidence="2">
    <location>
        <begin position="25"/>
        <end position="57"/>
    </location>
</feature>
<protein>
    <recommendedName>
        <fullName evidence="3">Flagellar basal-body/hook protein C-terminal domain-containing protein</fullName>
    </recommendedName>
</protein>
<comment type="caution">
    <text evidence="4">The sequence shown here is derived from an EMBL/GenBank/DDBJ whole genome shotgun (WGS) entry which is preliminary data.</text>
</comment>
<evidence type="ECO:0000256" key="1">
    <source>
        <dbReference type="ARBA" id="ARBA00009677"/>
    </source>
</evidence>
<sequence length="95" mass="9784">MQIGATASIQGMQRAAERIDRAAATIASPVPEAARGADPSPAPPSGNDALTAAQASGDLERSMAEAIQARRAYEANARALERNDAIQRRAISLGA</sequence>
<keyword evidence="5" id="KW-1185">Reference proteome</keyword>
<reference evidence="5" key="1">
    <citation type="journal article" date="2021" name="Syst. Appl. Microbiol.">
        <title>Roseomonas hellenica sp. nov., isolated from roots of wild-growing Alkanna tinctoria.</title>
        <authorList>
            <person name="Rat A."/>
            <person name="Naranjo H.D."/>
            <person name="Lebbe L."/>
            <person name="Cnockaert M."/>
            <person name="Krigas N."/>
            <person name="Grigoriadou K."/>
            <person name="Maloupa E."/>
            <person name="Willems A."/>
        </authorList>
    </citation>
    <scope>NUCLEOTIDE SEQUENCE [LARGE SCALE GENOMIC DNA]</scope>
    <source>
        <strain evidence="5">LMG 31159</strain>
    </source>
</reference>
<dbReference type="Pfam" id="PF06429">
    <property type="entry name" value="Flg_bbr_C"/>
    <property type="match status" value="1"/>
</dbReference>
<comment type="similarity">
    <text evidence="1">Belongs to the flagella basal body rod proteins family.</text>
</comment>